<dbReference type="GO" id="GO:0005886">
    <property type="term" value="C:plasma membrane"/>
    <property type="evidence" value="ECO:0007669"/>
    <property type="project" value="UniProtKB-SubCell"/>
</dbReference>
<evidence type="ECO:0000313" key="7">
    <source>
        <dbReference type="EMBL" id="MBB5689471.1"/>
    </source>
</evidence>
<evidence type="ECO:0000256" key="4">
    <source>
        <dbReference type="ARBA" id="ARBA00022989"/>
    </source>
</evidence>
<evidence type="ECO:0000256" key="1">
    <source>
        <dbReference type="ARBA" id="ARBA00004651"/>
    </source>
</evidence>
<dbReference type="GO" id="GO:0015658">
    <property type="term" value="F:branched-chain amino acid transmembrane transporter activity"/>
    <property type="evidence" value="ECO:0007669"/>
    <property type="project" value="InterPro"/>
</dbReference>
<feature type="transmembrane region" description="Helical" evidence="6">
    <location>
        <begin position="284"/>
        <end position="303"/>
    </location>
</feature>
<dbReference type="CDD" id="cd06581">
    <property type="entry name" value="TM_PBP1_LivM_like"/>
    <property type="match status" value="1"/>
</dbReference>
<keyword evidence="2" id="KW-1003">Cell membrane</keyword>
<dbReference type="PANTHER" id="PTHR30482:SF10">
    <property type="entry name" value="HIGH-AFFINITY BRANCHED-CHAIN AMINO ACID TRANSPORT PROTEIN BRAE"/>
    <property type="match status" value="1"/>
</dbReference>
<protein>
    <submittedName>
        <fullName evidence="7">Branched-chain amino acid transport system permease protein</fullName>
    </submittedName>
</protein>
<sequence length="333" mass="35453">MDKRIPAVIGIAALAAVPQLGLGNYHLHLLITVLIWGFVYTSWSVMGRFGMVSLGHGAFLGVGAYVVTMLWNSYGLTPWLGIPAAVAMSMVMALLVGYPCFRFRIVGHYFALVTLALGEVVRLTIVGLRDQTGGSLGMTVTAVPDGTSLLALQFGERTVFFYVALLVWLFGLWVWRVVDRSMLRYALEASSEDEDAAASVGVNVTRAKLAITMLSAAMTTLGGALYAQYQMYINPETVSGIGISLQIVFAVIAGGLFTQLGPTVGAMFTLLLAETLRVSFGHDIHGLDGTVYGLLLVLFIIYMPKGITGSLAALLTRGRAEPGAPAAGLAPSR</sequence>
<accession>A0A840Y0C1</accession>
<feature type="transmembrane region" description="Helical" evidence="6">
    <location>
        <begin position="247"/>
        <end position="272"/>
    </location>
</feature>
<feature type="transmembrane region" description="Helical" evidence="6">
    <location>
        <begin position="25"/>
        <end position="45"/>
    </location>
</feature>
<proteinExistence type="predicted"/>
<feature type="transmembrane region" description="Helical" evidence="6">
    <location>
        <begin position="108"/>
        <end position="128"/>
    </location>
</feature>
<evidence type="ECO:0000256" key="2">
    <source>
        <dbReference type="ARBA" id="ARBA00022475"/>
    </source>
</evidence>
<organism evidence="7 8">
    <name type="scientific">Neoroseomonas alkaliterrae</name>
    <dbReference type="NCBI Taxonomy" id="1452450"/>
    <lineage>
        <taxon>Bacteria</taxon>
        <taxon>Pseudomonadati</taxon>
        <taxon>Pseudomonadota</taxon>
        <taxon>Alphaproteobacteria</taxon>
        <taxon>Acetobacterales</taxon>
        <taxon>Acetobacteraceae</taxon>
        <taxon>Neoroseomonas</taxon>
    </lineage>
</organism>
<dbReference type="Pfam" id="PF02653">
    <property type="entry name" value="BPD_transp_2"/>
    <property type="match status" value="1"/>
</dbReference>
<feature type="transmembrane region" description="Helical" evidence="6">
    <location>
        <begin position="80"/>
        <end position="101"/>
    </location>
</feature>
<gene>
    <name evidence="7" type="ORF">FHS88_001596</name>
</gene>
<dbReference type="RefSeq" id="WP_184483293.1">
    <property type="nucleotide sequence ID" value="NZ_JAAEDJ010000029.1"/>
</dbReference>
<keyword evidence="5 6" id="KW-0472">Membrane</keyword>
<keyword evidence="8" id="KW-1185">Reference proteome</keyword>
<reference evidence="7 8" key="1">
    <citation type="submission" date="2020-08" db="EMBL/GenBank/DDBJ databases">
        <title>Genomic Encyclopedia of Type Strains, Phase IV (KMG-IV): sequencing the most valuable type-strain genomes for metagenomic binning, comparative biology and taxonomic classification.</title>
        <authorList>
            <person name="Goeker M."/>
        </authorList>
    </citation>
    <scope>NUCLEOTIDE SEQUENCE [LARGE SCALE GENOMIC DNA]</scope>
    <source>
        <strain evidence="7 8">DSM 25895</strain>
    </source>
</reference>
<dbReference type="AlphaFoldDB" id="A0A840Y0C1"/>
<comment type="subcellular location">
    <subcellularLocation>
        <location evidence="1">Cell membrane</location>
        <topology evidence="1">Multi-pass membrane protein</topology>
    </subcellularLocation>
</comment>
<evidence type="ECO:0000256" key="5">
    <source>
        <dbReference type="ARBA" id="ARBA00023136"/>
    </source>
</evidence>
<dbReference type="PANTHER" id="PTHR30482">
    <property type="entry name" value="HIGH-AFFINITY BRANCHED-CHAIN AMINO ACID TRANSPORT SYSTEM PERMEASE"/>
    <property type="match status" value="1"/>
</dbReference>
<dbReference type="InterPro" id="IPR043428">
    <property type="entry name" value="LivM-like"/>
</dbReference>
<dbReference type="Proteomes" id="UP000562254">
    <property type="component" value="Unassembled WGS sequence"/>
</dbReference>
<dbReference type="EMBL" id="JACIJE010000003">
    <property type="protein sequence ID" value="MBB5689471.1"/>
    <property type="molecule type" value="Genomic_DNA"/>
</dbReference>
<keyword evidence="4 6" id="KW-1133">Transmembrane helix</keyword>
<comment type="caution">
    <text evidence="7">The sequence shown here is derived from an EMBL/GenBank/DDBJ whole genome shotgun (WGS) entry which is preliminary data.</text>
</comment>
<feature type="transmembrane region" description="Helical" evidence="6">
    <location>
        <begin position="57"/>
        <end position="74"/>
    </location>
</feature>
<evidence type="ECO:0000313" key="8">
    <source>
        <dbReference type="Proteomes" id="UP000562254"/>
    </source>
</evidence>
<name>A0A840Y0C1_9PROT</name>
<dbReference type="InterPro" id="IPR001851">
    <property type="entry name" value="ABC_transp_permease"/>
</dbReference>
<evidence type="ECO:0000256" key="6">
    <source>
        <dbReference type="SAM" id="Phobius"/>
    </source>
</evidence>
<evidence type="ECO:0000256" key="3">
    <source>
        <dbReference type="ARBA" id="ARBA00022692"/>
    </source>
</evidence>
<keyword evidence="3 6" id="KW-0812">Transmembrane</keyword>
<feature type="transmembrane region" description="Helical" evidence="6">
    <location>
        <begin position="159"/>
        <end position="178"/>
    </location>
</feature>